<reference evidence="1 2" key="1">
    <citation type="journal article" date="2020" name="Nat. Commun.">
        <title>Genome of Tripterygium wilfordii and identification of cytochrome P450 involved in triptolide biosynthesis.</title>
        <authorList>
            <person name="Tu L."/>
            <person name="Su P."/>
            <person name="Zhang Z."/>
            <person name="Gao L."/>
            <person name="Wang J."/>
            <person name="Hu T."/>
            <person name="Zhou J."/>
            <person name="Zhang Y."/>
            <person name="Zhao Y."/>
            <person name="Liu Y."/>
            <person name="Song Y."/>
            <person name="Tong Y."/>
            <person name="Lu Y."/>
            <person name="Yang J."/>
            <person name="Xu C."/>
            <person name="Jia M."/>
            <person name="Peters R.J."/>
            <person name="Huang L."/>
            <person name="Gao W."/>
        </authorList>
    </citation>
    <scope>NUCLEOTIDE SEQUENCE [LARGE SCALE GENOMIC DNA]</scope>
    <source>
        <strain evidence="2">cv. XIE 37</strain>
        <tissue evidence="1">Leaf</tissue>
    </source>
</reference>
<dbReference type="AlphaFoldDB" id="A0A7J7CJX6"/>
<accession>A0A7J7CJX6</accession>
<proteinExistence type="predicted"/>
<sequence>METQKALRFVGVGGTSAGSASKAICKCGEGYECEISTVDAGKAYYKCGDNCTCCCILEGTPEEKAKQLEECSGGQVYCKCDEGYTCVITKTAAPDAVKTVFECGQGCVCTA</sequence>
<dbReference type="InParanoid" id="A0A7J7CJX6"/>
<dbReference type="OrthoDB" id="848208at2759"/>
<comment type="caution">
    <text evidence="1">The sequence shown here is derived from an EMBL/GenBank/DDBJ whole genome shotgun (WGS) entry which is preliminary data.</text>
</comment>
<evidence type="ECO:0000313" key="2">
    <source>
        <dbReference type="Proteomes" id="UP000593562"/>
    </source>
</evidence>
<organism evidence="1 2">
    <name type="scientific">Tripterygium wilfordii</name>
    <name type="common">Thunder God vine</name>
    <dbReference type="NCBI Taxonomy" id="458696"/>
    <lineage>
        <taxon>Eukaryota</taxon>
        <taxon>Viridiplantae</taxon>
        <taxon>Streptophyta</taxon>
        <taxon>Embryophyta</taxon>
        <taxon>Tracheophyta</taxon>
        <taxon>Spermatophyta</taxon>
        <taxon>Magnoliopsida</taxon>
        <taxon>eudicotyledons</taxon>
        <taxon>Gunneridae</taxon>
        <taxon>Pentapetalae</taxon>
        <taxon>rosids</taxon>
        <taxon>fabids</taxon>
        <taxon>Celastrales</taxon>
        <taxon>Celastraceae</taxon>
        <taxon>Tripterygium</taxon>
    </lineage>
</organism>
<evidence type="ECO:0000313" key="1">
    <source>
        <dbReference type="EMBL" id="KAF5734296.1"/>
    </source>
</evidence>
<dbReference type="Proteomes" id="UP000593562">
    <property type="component" value="Unassembled WGS sequence"/>
</dbReference>
<gene>
    <name evidence="1" type="ORF">HS088_TW16G00743</name>
</gene>
<protein>
    <submittedName>
        <fullName evidence="1">Uncharacterized protein</fullName>
    </submittedName>
</protein>
<name>A0A7J7CJX6_TRIWF</name>
<keyword evidence="2" id="KW-1185">Reference proteome</keyword>
<dbReference type="EMBL" id="JAAARO010000016">
    <property type="protein sequence ID" value="KAF5734296.1"/>
    <property type="molecule type" value="Genomic_DNA"/>
</dbReference>